<dbReference type="GeneID" id="85015896"/>
<feature type="binding site" evidence="2">
    <location>
        <position position="198"/>
    </location>
    <ligand>
        <name>Mn(2+)</name>
        <dbReference type="ChEBI" id="CHEBI:29035"/>
        <label>2</label>
    </ligand>
</feature>
<dbReference type="InterPro" id="IPR002933">
    <property type="entry name" value="Peptidase_M20"/>
</dbReference>
<dbReference type="GO" id="GO:0050118">
    <property type="term" value="F:N-acetyldiaminopimelate deacetylase activity"/>
    <property type="evidence" value="ECO:0007669"/>
    <property type="project" value="UniProtKB-ARBA"/>
</dbReference>
<evidence type="ECO:0000256" key="1">
    <source>
        <dbReference type="ARBA" id="ARBA00022801"/>
    </source>
</evidence>
<dbReference type="Gene3D" id="3.40.630.10">
    <property type="entry name" value="Zn peptidases"/>
    <property type="match status" value="1"/>
</dbReference>
<comment type="caution">
    <text evidence="4">The sequence shown here is derived from an EMBL/GenBank/DDBJ whole genome shotgun (WGS) entry which is preliminary data.</text>
</comment>
<proteinExistence type="predicted"/>
<dbReference type="Gene3D" id="3.30.70.360">
    <property type="match status" value="1"/>
</dbReference>
<gene>
    <name evidence="4" type="ORF">HNQ46_002386</name>
</gene>
<organism evidence="4 5">
    <name type="scientific">Oribacterium sinus</name>
    <dbReference type="NCBI Taxonomy" id="237576"/>
    <lineage>
        <taxon>Bacteria</taxon>
        <taxon>Bacillati</taxon>
        <taxon>Bacillota</taxon>
        <taxon>Clostridia</taxon>
        <taxon>Lachnospirales</taxon>
        <taxon>Lachnospiraceae</taxon>
        <taxon>Oribacterium</taxon>
    </lineage>
</organism>
<evidence type="ECO:0000256" key="2">
    <source>
        <dbReference type="PIRSR" id="PIRSR005962-1"/>
    </source>
</evidence>
<protein>
    <submittedName>
        <fullName evidence="4">Amidohydrolase</fullName>
    </submittedName>
</protein>
<feature type="binding site" evidence="2">
    <location>
        <position position="172"/>
    </location>
    <ligand>
        <name>Mn(2+)</name>
        <dbReference type="ChEBI" id="CHEBI:29035"/>
        <label>2</label>
    </ligand>
</feature>
<feature type="binding site" evidence="2">
    <location>
        <position position="138"/>
    </location>
    <ligand>
        <name>Mn(2+)</name>
        <dbReference type="ChEBI" id="CHEBI:29035"/>
        <label>2</label>
    </ligand>
</feature>
<dbReference type="EMBL" id="JACHHH010000016">
    <property type="protein sequence ID" value="MBB6042387.1"/>
    <property type="molecule type" value="Genomic_DNA"/>
</dbReference>
<feature type="binding site" evidence="2">
    <location>
        <position position="136"/>
    </location>
    <ligand>
        <name>Mn(2+)</name>
        <dbReference type="ChEBI" id="CHEBI:29035"/>
        <label>2</label>
    </ligand>
</feature>
<evidence type="ECO:0000313" key="5">
    <source>
        <dbReference type="Proteomes" id="UP000522163"/>
    </source>
</evidence>
<keyword evidence="2" id="KW-0479">Metal-binding</keyword>
<feature type="binding site" evidence="2">
    <location>
        <position position="395"/>
    </location>
    <ligand>
        <name>Mn(2+)</name>
        <dbReference type="ChEBI" id="CHEBI:29035"/>
        <label>2</label>
    </ligand>
</feature>
<keyword evidence="1 4" id="KW-0378">Hydrolase</keyword>
<dbReference type="RefSeq" id="WP_207720044.1">
    <property type="nucleotide sequence ID" value="NZ_JACHHH010000016.1"/>
</dbReference>
<dbReference type="PANTHER" id="PTHR11014:SF63">
    <property type="entry name" value="METALLOPEPTIDASE, PUTATIVE (AFU_ORTHOLOGUE AFUA_6G09600)-RELATED"/>
    <property type="match status" value="1"/>
</dbReference>
<dbReference type="PANTHER" id="PTHR11014">
    <property type="entry name" value="PEPTIDASE M20 FAMILY MEMBER"/>
    <property type="match status" value="1"/>
</dbReference>
<name>A0A7W9SI48_9FIRM</name>
<dbReference type="InterPro" id="IPR011650">
    <property type="entry name" value="Peptidase_M20_dimer"/>
</dbReference>
<sequence length="429" mass="47914">MDNHKKVNNEADIQANIHAERHAEIQAEIQADSQKDIQAARPEDFQEELVKLRRYFHEHPELSWQEFHTQEKIIEYMDELGIPYKKSCKTGVIASIQGKKSTGKIIGIRADIDALPVTELSDCPWKSKTEGLMHACGHDTHITILLGTAKLLKQMEEELTVTVKLLFQPAEECIEDSGAGYMKEDTEALSCDRMIALHIWSKLPAGTASIRYGAVMTATDTFDIFVNGKGGHGALPHQTVDPIVAGSELVMSLQRIVSREISPLEPAVISITSFSSGNAYNVIPGEAHLKGTARTFNPEIRKQYPEILNRVSKGVAEATRTEISVDYHLGPPPMINDTACVDTGRRAATKVFGEENVLDWEPQMGGEDFAKFKAPKCLLFLGAGFPEEELRYPQHSPYFAIDENVLKLGVAYFVEYVWEFEKELSKEKL</sequence>
<dbReference type="GO" id="GO:0046872">
    <property type="term" value="F:metal ion binding"/>
    <property type="evidence" value="ECO:0007669"/>
    <property type="project" value="UniProtKB-KW"/>
</dbReference>
<feature type="domain" description="Peptidase M20 dimerisation" evidence="3">
    <location>
        <begin position="221"/>
        <end position="300"/>
    </location>
</feature>
<dbReference type="Proteomes" id="UP000522163">
    <property type="component" value="Unassembled WGS sequence"/>
</dbReference>
<dbReference type="SUPFAM" id="SSF53187">
    <property type="entry name" value="Zn-dependent exopeptidases"/>
    <property type="match status" value="1"/>
</dbReference>
<reference evidence="4 5" key="1">
    <citation type="submission" date="2020-08" db="EMBL/GenBank/DDBJ databases">
        <title>Genomic Encyclopedia of Type Strains, Phase IV (KMG-IV): sequencing the most valuable type-strain genomes for metagenomic binning, comparative biology and taxonomic classification.</title>
        <authorList>
            <person name="Goeker M."/>
        </authorList>
    </citation>
    <scope>NUCLEOTIDE SEQUENCE [LARGE SCALE GENOMIC DNA]</scope>
    <source>
        <strain evidence="4 5">DSM 17245</strain>
    </source>
</reference>
<evidence type="ECO:0000313" key="4">
    <source>
        <dbReference type="EMBL" id="MBB6042387.1"/>
    </source>
</evidence>
<dbReference type="InterPro" id="IPR036264">
    <property type="entry name" value="Bact_exopeptidase_dim_dom"/>
</dbReference>
<dbReference type="Pfam" id="PF07687">
    <property type="entry name" value="M20_dimer"/>
    <property type="match status" value="1"/>
</dbReference>
<dbReference type="Pfam" id="PF01546">
    <property type="entry name" value="Peptidase_M20"/>
    <property type="match status" value="1"/>
</dbReference>
<comment type="cofactor">
    <cofactor evidence="2">
        <name>Mn(2+)</name>
        <dbReference type="ChEBI" id="CHEBI:29035"/>
    </cofactor>
    <text evidence="2">The Mn(2+) ion enhances activity.</text>
</comment>
<evidence type="ECO:0000259" key="3">
    <source>
        <dbReference type="Pfam" id="PF07687"/>
    </source>
</evidence>
<accession>A0A7W9SI48</accession>
<dbReference type="PIRSF" id="PIRSF005962">
    <property type="entry name" value="Pept_M20D_amidohydro"/>
    <property type="match status" value="1"/>
</dbReference>
<dbReference type="FunFam" id="3.30.70.360:FF:000001">
    <property type="entry name" value="N-acetyldiaminopimelate deacetylase"/>
    <property type="match status" value="1"/>
</dbReference>
<keyword evidence="2" id="KW-0464">Manganese</keyword>
<dbReference type="GO" id="GO:0019877">
    <property type="term" value="P:diaminopimelate biosynthetic process"/>
    <property type="evidence" value="ECO:0007669"/>
    <property type="project" value="UniProtKB-ARBA"/>
</dbReference>
<dbReference type="InterPro" id="IPR017439">
    <property type="entry name" value="Amidohydrolase"/>
</dbReference>
<dbReference type="SUPFAM" id="SSF55031">
    <property type="entry name" value="Bacterial exopeptidase dimerisation domain"/>
    <property type="match status" value="1"/>
</dbReference>
<dbReference type="NCBIfam" id="TIGR01891">
    <property type="entry name" value="amidohydrolases"/>
    <property type="match status" value="1"/>
</dbReference>
<dbReference type="AlphaFoldDB" id="A0A7W9SI48"/>